<evidence type="ECO:0000259" key="7">
    <source>
        <dbReference type="PROSITE" id="PS50089"/>
    </source>
</evidence>
<dbReference type="InterPro" id="IPR013083">
    <property type="entry name" value="Znf_RING/FYVE/PHD"/>
</dbReference>
<dbReference type="SMART" id="SM00184">
    <property type="entry name" value="RING"/>
    <property type="match status" value="1"/>
</dbReference>
<keyword evidence="9" id="KW-1185">Reference proteome</keyword>
<organism evidence="8 9">
    <name type="scientific">Artemisia annua</name>
    <name type="common">Sweet wormwood</name>
    <dbReference type="NCBI Taxonomy" id="35608"/>
    <lineage>
        <taxon>Eukaryota</taxon>
        <taxon>Viridiplantae</taxon>
        <taxon>Streptophyta</taxon>
        <taxon>Embryophyta</taxon>
        <taxon>Tracheophyta</taxon>
        <taxon>Spermatophyta</taxon>
        <taxon>Magnoliopsida</taxon>
        <taxon>eudicotyledons</taxon>
        <taxon>Gunneridae</taxon>
        <taxon>Pentapetalae</taxon>
        <taxon>asterids</taxon>
        <taxon>campanulids</taxon>
        <taxon>Asterales</taxon>
        <taxon>Asteraceae</taxon>
        <taxon>Asteroideae</taxon>
        <taxon>Anthemideae</taxon>
        <taxon>Artemisiinae</taxon>
        <taxon>Artemisia</taxon>
    </lineage>
</organism>
<evidence type="ECO:0000256" key="5">
    <source>
        <dbReference type="SAM" id="Coils"/>
    </source>
</evidence>
<reference evidence="8 9" key="1">
    <citation type="journal article" date="2018" name="Mol. Plant">
        <title>The genome of Artemisia annua provides insight into the evolution of Asteraceae family and artemisinin biosynthesis.</title>
        <authorList>
            <person name="Shen Q."/>
            <person name="Zhang L."/>
            <person name="Liao Z."/>
            <person name="Wang S."/>
            <person name="Yan T."/>
            <person name="Shi P."/>
            <person name="Liu M."/>
            <person name="Fu X."/>
            <person name="Pan Q."/>
            <person name="Wang Y."/>
            <person name="Lv Z."/>
            <person name="Lu X."/>
            <person name="Zhang F."/>
            <person name="Jiang W."/>
            <person name="Ma Y."/>
            <person name="Chen M."/>
            <person name="Hao X."/>
            <person name="Li L."/>
            <person name="Tang Y."/>
            <person name="Lv G."/>
            <person name="Zhou Y."/>
            <person name="Sun X."/>
            <person name="Brodelius P.E."/>
            <person name="Rose J.K.C."/>
            <person name="Tang K."/>
        </authorList>
    </citation>
    <scope>NUCLEOTIDE SEQUENCE [LARGE SCALE GENOMIC DNA]</scope>
    <source>
        <strain evidence="9">cv. Huhao1</strain>
        <tissue evidence="8">Leaf</tissue>
    </source>
</reference>
<dbReference type="SMART" id="SM00744">
    <property type="entry name" value="RINGv"/>
    <property type="match status" value="1"/>
</dbReference>
<accession>A0A2U1LKS9</accession>
<evidence type="ECO:0000256" key="4">
    <source>
        <dbReference type="PROSITE-ProRule" id="PRU00175"/>
    </source>
</evidence>
<keyword evidence="3" id="KW-0862">Zinc</keyword>
<comment type="caution">
    <text evidence="8">The sequence shown here is derived from an EMBL/GenBank/DDBJ whole genome shotgun (WGS) entry which is preliminary data.</text>
</comment>
<keyword evidence="2 4" id="KW-0863">Zinc-finger</keyword>
<protein>
    <submittedName>
        <fullName evidence="8">RING/U-box superfamily protein</fullName>
    </submittedName>
</protein>
<feature type="coiled-coil region" evidence="5">
    <location>
        <begin position="111"/>
        <end position="156"/>
    </location>
</feature>
<dbReference type="PANTHER" id="PTHR47344">
    <property type="entry name" value="RING ZINC FINGER PROTEIN-RELATED"/>
    <property type="match status" value="1"/>
</dbReference>
<evidence type="ECO:0000256" key="2">
    <source>
        <dbReference type="ARBA" id="ARBA00022771"/>
    </source>
</evidence>
<keyword evidence="1" id="KW-0479">Metal-binding</keyword>
<gene>
    <name evidence="8" type="ORF">CTI12_AA472030</name>
</gene>
<dbReference type="SUPFAM" id="SSF57850">
    <property type="entry name" value="RING/U-box"/>
    <property type="match status" value="1"/>
</dbReference>
<feature type="region of interest" description="Disordered" evidence="6">
    <location>
        <begin position="490"/>
        <end position="528"/>
    </location>
</feature>
<dbReference type="Gene3D" id="3.30.40.10">
    <property type="entry name" value="Zinc/RING finger domain, C3HC4 (zinc finger)"/>
    <property type="match status" value="1"/>
</dbReference>
<dbReference type="AlphaFoldDB" id="A0A2U1LKS9"/>
<evidence type="ECO:0000256" key="3">
    <source>
        <dbReference type="ARBA" id="ARBA00022833"/>
    </source>
</evidence>
<dbReference type="InterPro" id="IPR001841">
    <property type="entry name" value="Znf_RING"/>
</dbReference>
<dbReference type="GO" id="GO:0008270">
    <property type="term" value="F:zinc ion binding"/>
    <property type="evidence" value="ECO:0007669"/>
    <property type="project" value="UniProtKB-KW"/>
</dbReference>
<proteinExistence type="predicted"/>
<dbReference type="Proteomes" id="UP000245207">
    <property type="component" value="Unassembled WGS sequence"/>
</dbReference>
<dbReference type="PANTHER" id="PTHR47344:SF1">
    <property type="entry name" value="RING ZINC FINGER PROTEIN-RELATED"/>
    <property type="match status" value="1"/>
</dbReference>
<dbReference type="Pfam" id="PF13639">
    <property type="entry name" value="zf-RING_2"/>
    <property type="match status" value="1"/>
</dbReference>
<dbReference type="InterPro" id="IPR011016">
    <property type="entry name" value="Znf_RING-CH"/>
</dbReference>
<evidence type="ECO:0000313" key="9">
    <source>
        <dbReference type="Proteomes" id="UP000245207"/>
    </source>
</evidence>
<feature type="coiled-coil region" evidence="5">
    <location>
        <begin position="245"/>
        <end position="282"/>
    </location>
</feature>
<dbReference type="EMBL" id="PKPP01008856">
    <property type="protein sequence ID" value="PWA49599.1"/>
    <property type="molecule type" value="Genomic_DNA"/>
</dbReference>
<dbReference type="CDD" id="cd16448">
    <property type="entry name" value="RING-H2"/>
    <property type="match status" value="1"/>
</dbReference>
<evidence type="ECO:0000313" key="8">
    <source>
        <dbReference type="EMBL" id="PWA49599.1"/>
    </source>
</evidence>
<dbReference type="OrthoDB" id="8062037at2759"/>
<evidence type="ECO:0000256" key="1">
    <source>
        <dbReference type="ARBA" id="ARBA00022723"/>
    </source>
</evidence>
<sequence length="537" mass="59419">MVGPCNNSSFSQTLCSICYEDLKPIVEDLQSISVCGHVFHELCLQQWFEYCPKGKKTCPFCKQKCTPSNVSRLYFQSVGDSNDPKLSQKLQSSLHDPEELKLEYNRLKGKVDGLNIALESRENDLEKTKKELGKWKEQLKKEAAAKNEALEQTQTINQLLNLKTQELNKSDMKCIKLQERSMALAKELAALKLVSDLNLDEDEIVKLASLGTVAHSKESVDVIKKTLVARNKTYKVLMDKYSTLARDEARSRAELEKTKEKLEKLKTRIQKTETTKEEKDNEVLRALKALKKRKLSSSVVNEVDPARTPQDTLREPDVLPMRAKRSRESEIIDESNNKSGASSYILIDDDAPPASVSPKSSPFDTVPQPIKRATTDTSCLPKTLHETSKYNGVSLPNNTDDDDVVFVHDIGQDKSLPRIAKEAPSPVLNPQEGNVCFSAGVLGPDGIKRHLGKWCKKSQSKHSGASSVAGRVSGDLIAVGADGRGGTIKVLKSQNLTSPDSKRPSVSAKNGKFGARTSSLQSPGGLQIDHFFRKADQ</sequence>
<name>A0A2U1LKS9_ARTAN</name>
<dbReference type="STRING" id="35608.A0A2U1LKS9"/>
<evidence type="ECO:0000256" key="6">
    <source>
        <dbReference type="SAM" id="MobiDB-lite"/>
    </source>
</evidence>
<feature type="region of interest" description="Disordered" evidence="6">
    <location>
        <begin position="323"/>
        <end position="344"/>
    </location>
</feature>
<dbReference type="PROSITE" id="PS50089">
    <property type="entry name" value="ZF_RING_2"/>
    <property type="match status" value="1"/>
</dbReference>
<feature type="domain" description="RING-type" evidence="7">
    <location>
        <begin position="15"/>
        <end position="62"/>
    </location>
</feature>
<keyword evidence="5" id="KW-0175">Coiled coil</keyword>